<sequence>MDTSLSRIDYAQIGTCSKGCMRVISAEKSSKKRRSNGLDKIVCGNHSGVVLCMTVKGGEPQVVFKTVPGPKINCLRLGGALGSAQDKIFIAAGNTVKGYSKKGKQFFSFETNMTEPVSTMYIYGVDMFLCGLHSFNHYHDCAEASYYLCNDNINDVLCLPLVEGSWVGRGITPVLACDDKTLKVLNDGKVTYEVNLDGCPSVLHLFMNDGGMHSNIETSLDQFSINLRSRGIRFTAVSRKDQCI</sequence>
<dbReference type="EMBL" id="JBGFUD010001559">
    <property type="protein sequence ID" value="MFH4976443.1"/>
    <property type="molecule type" value="Genomic_DNA"/>
</dbReference>
<feature type="domain" description="BBS7 beta-propeller" evidence="1">
    <location>
        <begin position="34"/>
        <end position="214"/>
    </location>
</feature>
<organism evidence="2 3">
    <name type="scientific">Gnathostoma spinigerum</name>
    <dbReference type="NCBI Taxonomy" id="75299"/>
    <lineage>
        <taxon>Eukaryota</taxon>
        <taxon>Metazoa</taxon>
        <taxon>Ecdysozoa</taxon>
        <taxon>Nematoda</taxon>
        <taxon>Chromadorea</taxon>
        <taxon>Rhabditida</taxon>
        <taxon>Spirurina</taxon>
        <taxon>Gnathostomatomorpha</taxon>
        <taxon>Gnathostomatoidea</taxon>
        <taxon>Gnathostomatidae</taxon>
        <taxon>Gnathostoma</taxon>
    </lineage>
</organism>
<gene>
    <name evidence="2" type="ORF">AB6A40_003152</name>
</gene>
<dbReference type="InterPro" id="IPR056332">
    <property type="entry name" value="Beta-prop_BBS7"/>
</dbReference>
<protein>
    <recommendedName>
        <fullName evidence="1">BBS7 beta-propeller domain-containing protein</fullName>
    </recommendedName>
</protein>
<proteinExistence type="predicted"/>
<dbReference type="PANTHER" id="PTHR16074">
    <property type="entry name" value="BARDET-BIEDL SYNDROME 7 PROTEIN"/>
    <property type="match status" value="1"/>
</dbReference>
<evidence type="ECO:0000259" key="1">
    <source>
        <dbReference type="Pfam" id="PF23743"/>
    </source>
</evidence>
<dbReference type="Proteomes" id="UP001608902">
    <property type="component" value="Unassembled WGS sequence"/>
</dbReference>
<reference evidence="2 3" key="1">
    <citation type="submission" date="2024-08" db="EMBL/GenBank/DDBJ databases">
        <title>Gnathostoma spinigerum genome.</title>
        <authorList>
            <person name="Gonzalez-Bertolin B."/>
            <person name="Monzon S."/>
            <person name="Zaballos A."/>
            <person name="Jimenez P."/>
            <person name="Dekumyoy P."/>
            <person name="Varona S."/>
            <person name="Cuesta I."/>
            <person name="Sumanam S."/>
            <person name="Adisakwattana P."/>
            <person name="Gasser R.B."/>
            <person name="Hernandez-Gonzalez A."/>
            <person name="Young N.D."/>
            <person name="Perteguer M.J."/>
        </authorList>
    </citation>
    <scope>NUCLEOTIDE SEQUENCE [LARGE SCALE GENOMIC DNA]</scope>
    <source>
        <strain evidence="2">AL3</strain>
        <tissue evidence="2">Liver</tissue>
    </source>
</reference>
<accession>A0ABD6E8U4</accession>
<dbReference type="PANTHER" id="PTHR16074:SF4">
    <property type="entry name" value="BARDET-BIEDL SYNDROME 7 PROTEIN"/>
    <property type="match status" value="1"/>
</dbReference>
<keyword evidence="3" id="KW-1185">Reference proteome</keyword>
<name>A0ABD6E8U4_9BILA</name>
<comment type="caution">
    <text evidence="2">The sequence shown here is derived from an EMBL/GenBank/DDBJ whole genome shotgun (WGS) entry which is preliminary data.</text>
</comment>
<evidence type="ECO:0000313" key="3">
    <source>
        <dbReference type="Proteomes" id="UP001608902"/>
    </source>
</evidence>
<dbReference type="AlphaFoldDB" id="A0ABD6E8U4"/>
<evidence type="ECO:0000313" key="2">
    <source>
        <dbReference type="EMBL" id="MFH4976443.1"/>
    </source>
</evidence>
<dbReference type="Pfam" id="PF23743">
    <property type="entry name" value="Beta-prop_BBS7"/>
    <property type="match status" value="1"/>
</dbReference>